<feature type="compositionally biased region" description="Basic and acidic residues" evidence="1">
    <location>
        <begin position="182"/>
        <end position="191"/>
    </location>
</feature>
<proteinExistence type="predicted"/>
<feature type="region of interest" description="Disordered" evidence="1">
    <location>
        <begin position="159"/>
        <end position="200"/>
    </location>
</feature>
<name>A0A8D8QZU0_9HEMI</name>
<evidence type="ECO:0000256" key="1">
    <source>
        <dbReference type="SAM" id="MobiDB-lite"/>
    </source>
</evidence>
<dbReference type="AlphaFoldDB" id="A0A8D8QZU0"/>
<evidence type="ECO:0000313" key="2">
    <source>
        <dbReference type="EMBL" id="CAG6641618.1"/>
    </source>
</evidence>
<dbReference type="EMBL" id="HBUF01118426">
    <property type="protein sequence ID" value="CAG6641618.1"/>
    <property type="molecule type" value="Transcribed_RNA"/>
</dbReference>
<sequence>MFYVYAFPLSVLFGMYPFTRKHHSPTSLKRNSKTPSSASKPNSRGASREENEMTCEEYSMYLQDIERSRRQPSPVKGLAMRQNEEIMLASLRGRQNMSTAIDCDNRTRLGPNKQYLFEHLLDETDQSCSGQEVFQSVPQLARYDLSPNSIRPNESLWRRKSDSNALPGSKDAQAKSKSSLFVKEDSRRKSDSNTLSRSMHDFQINDTDLIAKDTEVEDD</sequence>
<reference evidence="2" key="1">
    <citation type="submission" date="2021-05" db="EMBL/GenBank/DDBJ databases">
        <authorList>
            <person name="Alioto T."/>
            <person name="Alioto T."/>
            <person name="Gomez Garrido J."/>
        </authorList>
    </citation>
    <scope>NUCLEOTIDE SEQUENCE</scope>
</reference>
<protein>
    <submittedName>
        <fullName evidence="2">Uncharacterized protein</fullName>
    </submittedName>
</protein>
<accession>A0A8D8QZU0</accession>
<feature type="compositionally biased region" description="Polar residues" evidence="1">
    <location>
        <begin position="25"/>
        <end position="45"/>
    </location>
</feature>
<organism evidence="2">
    <name type="scientific">Cacopsylla melanoneura</name>
    <dbReference type="NCBI Taxonomy" id="428564"/>
    <lineage>
        <taxon>Eukaryota</taxon>
        <taxon>Metazoa</taxon>
        <taxon>Ecdysozoa</taxon>
        <taxon>Arthropoda</taxon>
        <taxon>Hexapoda</taxon>
        <taxon>Insecta</taxon>
        <taxon>Pterygota</taxon>
        <taxon>Neoptera</taxon>
        <taxon>Paraneoptera</taxon>
        <taxon>Hemiptera</taxon>
        <taxon>Sternorrhyncha</taxon>
        <taxon>Psylloidea</taxon>
        <taxon>Psyllidae</taxon>
        <taxon>Psyllinae</taxon>
        <taxon>Cacopsylla</taxon>
    </lineage>
</organism>
<feature type="region of interest" description="Disordered" evidence="1">
    <location>
        <begin position="23"/>
        <end position="53"/>
    </location>
</feature>